<keyword evidence="1" id="KW-0812">Transmembrane</keyword>
<organism evidence="2 3">
    <name type="scientific">Methylocystis rosea</name>
    <dbReference type="NCBI Taxonomy" id="173366"/>
    <lineage>
        <taxon>Bacteria</taxon>
        <taxon>Pseudomonadati</taxon>
        <taxon>Pseudomonadota</taxon>
        <taxon>Alphaproteobacteria</taxon>
        <taxon>Hyphomicrobiales</taxon>
        <taxon>Methylocystaceae</taxon>
        <taxon>Methylocystis</taxon>
    </lineage>
</organism>
<keyword evidence="1" id="KW-1133">Transmembrane helix</keyword>
<keyword evidence="1" id="KW-0472">Membrane</keyword>
<name>A0A3G8M9H7_9HYPH</name>
<dbReference type="RefSeq" id="WP_124739735.1">
    <property type="nucleotide sequence ID" value="NZ_CP034086.1"/>
</dbReference>
<dbReference type="EMBL" id="CP034086">
    <property type="protein sequence ID" value="AZG78144.1"/>
    <property type="molecule type" value="Genomic_DNA"/>
</dbReference>
<dbReference type="PANTHER" id="PTHR34408">
    <property type="entry name" value="FAMILY PROTEIN, PUTATIVE-RELATED"/>
    <property type="match status" value="1"/>
</dbReference>
<reference evidence="2 3" key="1">
    <citation type="submission" date="2018-11" db="EMBL/GenBank/DDBJ databases">
        <title>Genome squencing of methanotrophic bacteria isolated from alkaline groundwater in Korea.</title>
        <authorList>
            <person name="Nguyen L.N."/>
        </authorList>
    </citation>
    <scope>NUCLEOTIDE SEQUENCE [LARGE SCALE GENOMIC DNA]</scope>
    <source>
        <strain evidence="2 3">GW6</strain>
    </source>
</reference>
<dbReference type="PANTHER" id="PTHR34408:SF1">
    <property type="entry name" value="GLYCOSYL HYDROLASE FAMILY 19 DOMAIN-CONTAINING PROTEIN HI_1415"/>
    <property type="match status" value="1"/>
</dbReference>
<feature type="transmembrane region" description="Helical" evidence="1">
    <location>
        <begin position="284"/>
        <end position="304"/>
    </location>
</feature>
<evidence type="ECO:0008006" key="4">
    <source>
        <dbReference type="Google" id="ProtNLM"/>
    </source>
</evidence>
<dbReference type="SUPFAM" id="SSF53955">
    <property type="entry name" value="Lysozyme-like"/>
    <property type="match status" value="1"/>
</dbReference>
<dbReference type="Proteomes" id="UP000273982">
    <property type="component" value="Chromosome"/>
</dbReference>
<proteinExistence type="predicted"/>
<dbReference type="InterPro" id="IPR023346">
    <property type="entry name" value="Lysozyme-like_dom_sf"/>
</dbReference>
<evidence type="ECO:0000313" key="3">
    <source>
        <dbReference type="Proteomes" id="UP000273982"/>
    </source>
</evidence>
<dbReference type="InterPro" id="IPR052354">
    <property type="entry name" value="Cell_Wall_Dynamics_Protein"/>
</dbReference>
<dbReference type="Gene3D" id="1.10.530.10">
    <property type="match status" value="1"/>
</dbReference>
<sequence>MTDWKRVLRAIAPKGKSWIINGVADAMPQMIQIAKLTTLLRQAQFLAQCAHESDGFQTTKEYASGAAYEGRADIGNTQRGDGVRFKGRGIIQNTGRGSAKKPLSGYNLVSAALGVDFVSKPELLEKFPYAALAAAVFWTSKRLNAAADRDDVNEVTRLVNGGYNGLAQRKAYLKAAKRALAAPQPKAAPSEEQVTAQDLRKTGSRTMAGTDQIKKNLATGVGTVVLSGGADYLTRAADATQTASNAAQNASDIAAHVQNIHEATKSAPTMFVVVLGWVRDHPGVMVGVNIALAIVLAYCVWRIFNGVGHVERAKVDDVNAELAGGE</sequence>
<gene>
    <name evidence="2" type="ORF">EHO51_16170</name>
</gene>
<evidence type="ECO:0000313" key="2">
    <source>
        <dbReference type="EMBL" id="AZG78144.1"/>
    </source>
</evidence>
<protein>
    <recommendedName>
        <fullName evidence="4">Glycoside hydrolase family 19 protein</fullName>
    </recommendedName>
</protein>
<dbReference type="AlphaFoldDB" id="A0A3G8M9H7"/>
<dbReference type="KEGG" id="mros:EHO51_16170"/>
<evidence type="ECO:0000256" key="1">
    <source>
        <dbReference type="SAM" id="Phobius"/>
    </source>
</evidence>
<accession>A0A3G8M9H7</accession>